<dbReference type="GO" id="GO:0055085">
    <property type="term" value="P:transmembrane transport"/>
    <property type="evidence" value="ECO:0007669"/>
    <property type="project" value="InterPro"/>
</dbReference>
<dbReference type="GO" id="GO:0043190">
    <property type="term" value="C:ATP-binding cassette (ABC) transporter complex"/>
    <property type="evidence" value="ECO:0007669"/>
    <property type="project" value="InterPro"/>
</dbReference>
<evidence type="ECO:0000256" key="4">
    <source>
        <dbReference type="ARBA" id="ARBA00022475"/>
    </source>
</evidence>
<evidence type="ECO:0000256" key="1">
    <source>
        <dbReference type="ARBA" id="ARBA00004429"/>
    </source>
</evidence>
<evidence type="ECO:0000256" key="2">
    <source>
        <dbReference type="ARBA" id="ARBA00014213"/>
    </source>
</evidence>
<dbReference type="Pfam" id="PF03739">
    <property type="entry name" value="LptF_LptG"/>
    <property type="match status" value="1"/>
</dbReference>
<keyword evidence="8 9" id="KW-0472">Membrane</keyword>
<gene>
    <name evidence="10" type="primary">lptF</name>
    <name evidence="10" type="ORF">FHP08_01430</name>
</gene>
<dbReference type="GO" id="GO:0015920">
    <property type="term" value="P:lipopolysaccharide transport"/>
    <property type="evidence" value="ECO:0007669"/>
    <property type="project" value="TreeGrafter"/>
</dbReference>
<keyword evidence="11" id="KW-1185">Reference proteome</keyword>
<name>A0A5C8P5D1_9BURK</name>
<protein>
    <recommendedName>
        <fullName evidence="2">Lipopolysaccharide export system permease protein LptF</fullName>
    </recommendedName>
</protein>
<feature type="transmembrane region" description="Helical" evidence="9">
    <location>
        <begin position="52"/>
        <end position="77"/>
    </location>
</feature>
<keyword evidence="5" id="KW-0997">Cell inner membrane</keyword>
<evidence type="ECO:0000313" key="10">
    <source>
        <dbReference type="EMBL" id="TXL68377.1"/>
    </source>
</evidence>
<evidence type="ECO:0000256" key="7">
    <source>
        <dbReference type="ARBA" id="ARBA00022989"/>
    </source>
</evidence>
<keyword evidence="3" id="KW-0813">Transport</keyword>
<accession>A0A5C8P5D1</accession>
<dbReference type="AlphaFoldDB" id="A0A5C8P5D1"/>
<dbReference type="InterPro" id="IPR030922">
    <property type="entry name" value="LptF"/>
</dbReference>
<proteinExistence type="predicted"/>
<dbReference type="NCBIfam" id="TIGR04407">
    <property type="entry name" value="LptF_YjgP"/>
    <property type="match status" value="1"/>
</dbReference>
<keyword evidence="7 9" id="KW-1133">Transmembrane helix</keyword>
<keyword evidence="6 9" id="KW-0812">Transmembrane</keyword>
<dbReference type="PANTHER" id="PTHR33529:SF7">
    <property type="entry name" value="LIPOPOLYSACCHARIDE EXPORT SYSTEM PERMEASE PROTEIN LPTF"/>
    <property type="match status" value="1"/>
</dbReference>
<dbReference type="PANTHER" id="PTHR33529">
    <property type="entry name" value="SLR0882 PROTEIN-RELATED"/>
    <property type="match status" value="1"/>
</dbReference>
<dbReference type="EMBL" id="VDUY01000001">
    <property type="protein sequence ID" value="TXL68377.1"/>
    <property type="molecule type" value="Genomic_DNA"/>
</dbReference>
<keyword evidence="4" id="KW-1003">Cell membrane</keyword>
<dbReference type="RefSeq" id="WP_147702518.1">
    <property type="nucleotide sequence ID" value="NZ_VDUY01000001.1"/>
</dbReference>
<sequence>MLFRKALRRDLLNLAGIVFSTLFVIMVTTSLIRLLGRAAGGRVDTASVLPLIAFNAINVLPVLLVLTLYIAVLSALTRAYRDSEMVVWFASGQSLLSWIRPVLGFAAPFVVLVALVAFFVAPWANRQSSEYQQRFAQREDVSQVSAGQFRESVSANRVFFVESLDETENQVRNVFVTQRQGDSLVVVVSRGGQIERQENGDRFLVLEDGRRYDGGPGRLDFRLMEFERYGIRLESRATVLSDERSKIKSTLELFADPNPRNLAELLWRIGQPVSAVLVALLAIPLSAMNPRIGRSVNLFAALLLYVLYNNLMSVSQAWVAQERIGFGIGVWGVHAALAALIALLFWRRVRLPRGSLFARFALARPRSTG</sequence>
<feature type="transmembrane region" description="Helical" evidence="9">
    <location>
        <begin position="324"/>
        <end position="346"/>
    </location>
</feature>
<evidence type="ECO:0000256" key="9">
    <source>
        <dbReference type="SAM" id="Phobius"/>
    </source>
</evidence>
<dbReference type="InterPro" id="IPR005495">
    <property type="entry name" value="LptG/LptF_permease"/>
</dbReference>
<organism evidence="10 11">
    <name type="scientific">Zeimonas arvi</name>
    <dbReference type="NCBI Taxonomy" id="2498847"/>
    <lineage>
        <taxon>Bacteria</taxon>
        <taxon>Pseudomonadati</taxon>
        <taxon>Pseudomonadota</taxon>
        <taxon>Betaproteobacteria</taxon>
        <taxon>Burkholderiales</taxon>
        <taxon>Burkholderiaceae</taxon>
        <taxon>Zeimonas</taxon>
    </lineage>
</organism>
<evidence type="ECO:0000256" key="8">
    <source>
        <dbReference type="ARBA" id="ARBA00023136"/>
    </source>
</evidence>
<feature type="transmembrane region" description="Helical" evidence="9">
    <location>
        <begin position="98"/>
        <end position="124"/>
    </location>
</feature>
<dbReference type="Proteomes" id="UP000321548">
    <property type="component" value="Unassembled WGS sequence"/>
</dbReference>
<reference evidence="10 11" key="1">
    <citation type="submission" date="2019-06" db="EMBL/GenBank/DDBJ databases">
        <title>Quisquiliibacterium sp. nov., isolated from a maize field.</title>
        <authorList>
            <person name="Lin S.-Y."/>
            <person name="Tsai C.-F."/>
            <person name="Young C.-C."/>
        </authorList>
    </citation>
    <scope>NUCLEOTIDE SEQUENCE [LARGE SCALE GENOMIC DNA]</scope>
    <source>
        <strain evidence="10 11">CC-CFT501</strain>
    </source>
</reference>
<feature type="transmembrane region" description="Helical" evidence="9">
    <location>
        <begin position="12"/>
        <end position="32"/>
    </location>
</feature>
<evidence type="ECO:0000256" key="5">
    <source>
        <dbReference type="ARBA" id="ARBA00022519"/>
    </source>
</evidence>
<evidence type="ECO:0000256" key="3">
    <source>
        <dbReference type="ARBA" id="ARBA00022448"/>
    </source>
</evidence>
<dbReference type="OrthoDB" id="9778062at2"/>
<evidence type="ECO:0000313" key="11">
    <source>
        <dbReference type="Proteomes" id="UP000321548"/>
    </source>
</evidence>
<feature type="transmembrane region" description="Helical" evidence="9">
    <location>
        <begin position="298"/>
        <end position="318"/>
    </location>
</feature>
<evidence type="ECO:0000256" key="6">
    <source>
        <dbReference type="ARBA" id="ARBA00022692"/>
    </source>
</evidence>
<comment type="caution">
    <text evidence="10">The sequence shown here is derived from an EMBL/GenBank/DDBJ whole genome shotgun (WGS) entry which is preliminary data.</text>
</comment>
<comment type="subcellular location">
    <subcellularLocation>
        <location evidence="1">Cell inner membrane</location>
        <topology evidence="1">Multi-pass membrane protein</topology>
    </subcellularLocation>
</comment>